<keyword evidence="4" id="KW-1185">Reference proteome</keyword>
<reference evidence="3" key="1">
    <citation type="submission" date="2020-06" db="EMBL/GenBank/DDBJ databases">
        <authorList>
            <consortium name="Plant Systems Biology data submission"/>
        </authorList>
    </citation>
    <scope>NUCLEOTIDE SEQUENCE</scope>
    <source>
        <strain evidence="3">D6</strain>
    </source>
</reference>
<evidence type="ECO:0000256" key="1">
    <source>
        <dbReference type="SAM" id="MobiDB-lite"/>
    </source>
</evidence>
<evidence type="ECO:0000313" key="4">
    <source>
        <dbReference type="Proteomes" id="UP001153069"/>
    </source>
</evidence>
<dbReference type="EMBL" id="CAICTM010000774">
    <property type="protein sequence ID" value="CAB9516336.1"/>
    <property type="molecule type" value="Genomic_DNA"/>
</dbReference>
<protein>
    <submittedName>
        <fullName evidence="3">Uncharacterized protein</fullName>
    </submittedName>
</protein>
<keyword evidence="2" id="KW-0732">Signal</keyword>
<evidence type="ECO:0000256" key="2">
    <source>
        <dbReference type="SAM" id="SignalP"/>
    </source>
</evidence>
<feature type="chain" id="PRO_5040156409" evidence="2">
    <location>
        <begin position="22"/>
        <end position="277"/>
    </location>
</feature>
<organism evidence="3 4">
    <name type="scientific">Seminavis robusta</name>
    <dbReference type="NCBI Taxonomy" id="568900"/>
    <lineage>
        <taxon>Eukaryota</taxon>
        <taxon>Sar</taxon>
        <taxon>Stramenopiles</taxon>
        <taxon>Ochrophyta</taxon>
        <taxon>Bacillariophyta</taxon>
        <taxon>Bacillariophyceae</taxon>
        <taxon>Bacillariophycidae</taxon>
        <taxon>Naviculales</taxon>
        <taxon>Naviculaceae</taxon>
        <taxon>Seminavis</taxon>
    </lineage>
</organism>
<proteinExistence type="predicted"/>
<gene>
    <name evidence="3" type="ORF">SEMRO_775_G200830.1</name>
</gene>
<dbReference type="Proteomes" id="UP001153069">
    <property type="component" value="Unassembled WGS sequence"/>
</dbReference>
<comment type="caution">
    <text evidence="3">The sequence shown here is derived from an EMBL/GenBank/DDBJ whole genome shotgun (WGS) entry which is preliminary data.</text>
</comment>
<accession>A0A9N8E7T6</accession>
<dbReference type="AlphaFoldDB" id="A0A9N8E7T6"/>
<feature type="region of interest" description="Disordered" evidence="1">
    <location>
        <begin position="47"/>
        <end position="78"/>
    </location>
</feature>
<feature type="signal peptide" evidence="2">
    <location>
        <begin position="1"/>
        <end position="21"/>
    </location>
</feature>
<sequence>MTTSILLIALCAASAFGMAAAVDAPYNSSYTNSSSLDVPVDSTGMSMSLNGTTSNSTSNSMTSNSITPTPTPSTAPSTTYSLLEGMQGALVTRDCLFANGVYQYPYAIDIFWSCGDERFQEPLRLHTFKRHSRPHKLVFADQLLTYRDQQRLWFDAYNIPRCIRVMQDDDKNSLQVTSNADACASFDFLPILQSDNIQYYHIQEISTGKCMGLGSGNDCNSDESTGGSECGGVDHRFLPLVLMEDSCNTNSALAFAFETQAQDCANNRQEFPANSCF</sequence>
<evidence type="ECO:0000313" key="3">
    <source>
        <dbReference type="EMBL" id="CAB9516336.1"/>
    </source>
</evidence>
<name>A0A9N8E7T6_9STRA</name>